<dbReference type="Proteomes" id="UP000828390">
    <property type="component" value="Unassembled WGS sequence"/>
</dbReference>
<protein>
    <recommendedName>
        <fullName evidence="6">Mab-21-like HhH/H2TH-like domain-containing protein</fullName>
    </recommendedName>
</protein>
<comment type="caution">
    <text evidence="4">The sequence shown here is derived from an EMBL/GenBank/DDBJ whole genome shotgun (WGS) entry which is preliminary data.</text>
</comment>
<gene>
    <name evidence="4" type="ORF">DPMN_148964</name>
</gene>
<dbReference type="Pfam" id="PF03281">
    <property type="entry name" value="Mab-21"/>
    <property type="match status" value="1"/>
</dbReference>
<dbReference type="PANTHER" id="PTHR10656:SF69">
    <property type="entry name" value="MAB-21-LIKE HHH_H2TH-LIKE DOMAIN-CONTAINING PROTEIN"/>
    <property type="match status" value="1"/>
</dbReference>
<organism evidence="4 5">
    <name type="scientific">Dreissena polymorpha</name>
    <name type="common">Zebra mussel</name>
    <name type="synonym">Mytilus polymorpha</name>
    <dbReference type="NCBI Taxonomy" id="45954"/>
    <lineage>
        <taxon>Eukaryota</taxon>
        <taxon>Metazoa</taxon>
        <taxon>Spiralia</taxon>
        <taxon>Lophotrochozoa</taxon>
        <taxon>Mollusca</taxon>
        <taxon>Bivalvia</taxon>
        <taxon>Autobranchia</taxon>
        <taxon>Heteroconchia</taxon>
        <taxon>Euheterodonta</taxon>
        <taxon>Imparidentia</taxon>
        <taxon>Neoheterodontei</taxon>
        <taxon>Myida</taxon>
        <taxon>Dreissenoidea</taxon>
        <taxon>Dreissenidae</taxon>
        <taxon>Dreissena</taxon>
    </lineage>
</organism>
<proteinExistence type="inferred from homology"/>
<dbReference type="EMBL" id="JAIWYP010000007">
    <property type="protein sequence ID" value="KAH3795414.1"/>
    <property type="molecule type" value="Genomic_DNA"/>
</dbReference>
<name>A0A9D4FAJ5_DREPO</name>
<feature type="domain" description="Mab-21-like nucleotidyltransferase" evidence="2">
    <location>
        <begin position="186"/>
        <end position="254"/>
    </location>
</feature>
<evidence type="ECO:0000259" key="3">
    <source>
        <dbReference type="Pfam" id="PF20266"/>
    </source>
</evidence>
<reference evidence="4" key="1">
    <citation type="journal article" date="2019" name="bioRxiv">
        <title>The Genome of the Zebra Mussel, Dreissena polymorpha: A Resource for Invasive Species Research.</title>
        <authorList>
            <person name="McCartney M.A."/>
            <person name="Auch B."/>
            <person name="Kono T."/>
            <person name="Mallez S."/>
            <person name="Zhang Y."/>
            <person name="Obille A."/>
            <person name="Becker A."/>
            <person name="Abrahante J.E."/>
            <person name="Garbe J."/>
            <person name="Badalamenti J.P."/>
            <person name="Herman A."/>
            <person name="Mangelson H."/>
            <person name="Liachko I."/>
            <person name="Sullivan S."/>
            <person name="Sone E.D."/>
            <person name="Koren S."/>
            <person name="Silverstein K.A.T."/>
            <person name="Beckman K.B."/>
            <person name="Gohl D.M."/>
        </authorList>
    </citation>
    <scope>NUCLEOTIDE SEQUENCE</scope>
    <source>
        <strain evidence="4">Duluth1</strain>
        <tissue evidence="4">Whole animal</tissue>
    </source>
</reference>
<feature type="domain" description="Mab-21-like HhH/H2TH-like" evidence="3">
    <location>
        <begin position="264"/>
        <end position="348"/>
    </location>
</feature>
<evidence type="ECO:0000313" key="5">
    <source>
        <dbReference type="Proteomes" id="UP000828390"/>
    </source>
</evidence>
<sequence length="460" mass="53411">MAGCNLVHSDRIMLNIEDASVEMSNLLNTLGYGQELRQKRRDCYKELDRLCEEFWSFNTFEWITVGSKAEGLSRFLESDRDVLLVINNVECLEAGCDVNSIPENISVFRMDTQICYPGHCILLLERGFPLILLLALCENAYGRVLLSSDAIIDILRMGQYFFVREPFFNQRSGPSLPISFGHSIFELVPALRCHCPSLLQKWAARSRHWPPPNIVEKVVSMEAFLTPVGFKNSENKHIEWRICFNTGETELMSNLNDTQLKLYVLLKMIAKHVLKPQHKEITSYMLKNIILWLAENNPQSVFHERSLFFWVRESLLEVRTALSQKQLPYYMLPERNLMAATAMTDMQNRTWIATLTDMIDEGPYIIRRLPKVRQTIISHPEPLFWFYARRIELEIIVLEMLKSVTPHIGGNVLGPIVRNGLLRRMVEILREVLECSEEGPDLPIVYLVFRLIYRVLMDEL</sequence>
<accession>A0A9D4FAJ5</accession>
<evidence type="ECO:0000259" key="2">
    <source>
        <dbReference type="Pfam" id="PF03281"/>
    </source>
</evidence>
<evidence type="ECO:0008006" key="6">
    <source>
        <dbReference type="Google" id="ProtNLM"/>
    </source>
</evidence>
<dbReference type="AlphaFoldDB" id="A0A9D4FAJ5"/>
<dbReference type="SMART" id="SM01265">
    <property type="entry name" value="Mab-21"/>
    <property type="match status" value="1"/>
</dbReference>
<evidence type="ECO:0000313" key="4">
    <source>
        <dbReference type="EMBL" id="KAH3795414.1"/>
    </source>
</evidence>
<comment type="similarity">
    <text evidence="1">Belongs to the mab-21 family.</text>
</comment>
<dbReference type="Gene3D" id="1.10.1410.40">
    <property type="match status" value="1"/>
</dbReference>
<dbReference type="Pfam" id="PF20266">
    <property type="entry name" value="Mab-21_C"/>
    <property type="match status" value="1"/>
</dbReference>
<reference evidence="4" key="2">
    <citation type="submission" date="2020-11" db="EMBL/GenBank/DDBJ databases">
        <authorList>
            <person name="McCartney M.A."/>
            <person name="Auch B."/>
            <person name="Kono T."/>
            <person name="Mallez S."/>
            <person name="Becker A."/>
            <person name="Gohl D.M."/>
            <person name="Silverstein K.A.T."/>
            <person name="Koren S."/>
            <person name="Bechman K.B."/>
            <person name="Herman A."/>
            <person name="Abrahante J.E."/>
            <person name="Garbe J."/>
        </authorList>
    </citation>
    <scope>NUCLEOTIDE SEQUENCE</scope>
    <source>
        <strain evidence="4">Duluth1</strain>
        <tissue evidence="4">Whole animal</tissue>
    </source>
</reference>
<dbReference type="PANTHER" id="PTHR10656">
    <property type="entry name" value="CELL FATE DETERMINING PROTEIN MAB21-RELATED"/>
    <property type="match status" value="1"/>
</dbReference>
<evidence type="ECO:0000256" key="1">
    <source>
        <dbReference type="ARBA" id="ARBA00008307"/>
    </source>
</evidence>
<dbReference type="InterPro" id="IPR024810">
    <property type="entry name" value="MAB21L/cGLR"/>
</dbReference>
<dbReference type="InterPro" id="IPR046906">
    <property type="entry name" value="Mab-21_HhH/H2TH-like"/>
</dbReference>
<keyword evidence="5" id="KW-1185">Reference proteome</keyword>
<dbReference type="InterPro" id="IPR046903">
    <property type="entry name" value="Mab-21-like_nuc_Trfase"/>
</dbReference>